<organism evidence="2 3">
    <name type="scientific">Mycena indigotica</name>
    <dbReference type="NCBI Taxonomy" id="2126181"/>
    <lineage>
        <taxon>Eukaryota</taxon>
        <taxon>Fungi</taxon>
        <taxon>Dikarya</taxon>
        <taxon>Basidiomycota</taxon>
        <taxon>Agaricomycotina</taxon>
        <taxon>Agaricomycetes</taxon>
        <taxon>Agaricomycetidae</taxon>
        <taxon>Agaricales</taxon>
        <taxon>Marasmiineae</taxon>
        <taxon>Mycenaceae</taxon>
        <taxon>Mycena</taxon>
    </lineage>
</organism>
<feature type="signal peptide" evidence="1">
    <location>
        <begin position="1"/>
        <end position="16"/>
    </location>
</feature>
<dbReference type="GeneID" id="59351036"/>
<feature type="chain" id="PRO_5034517797" evidence="1">
    <location>
        <begin position="17"/>
        <end position="716"/>
    </location>
</feature>
<comment type="caution">
    <text evidence="2">The sequence shown here is derived from an EMBL/GenBank/DDBJ whole genome shotgun (WGS) entry which is preliminary data.</text>
</comment>
<reference evidence="2" key="1">
    <citation type="submission" date="2020-05" db="EMBL/GenBank/DDBJ databases">
        <title>Mycena genomes resolve the evolution of fungal bioluminescence.</title>
        <authorList>
            <person name="Tsai I.J."/>
        </authorList>
    </citation>
    <scope>NUCLEOTIDE SEQUENCE</scope>
    <source>
        <strain evidence="2">171206Taipei</strain>
    </source>
</reference>
<dbReference type="SUPFAM" id="SSF48208">
    <property type="entry name" value="Six-hairpin glycosidases"/>
    <property type="match status" value="1"/>
</dbReference>
<evidence type="ECO:0000313" key="3">
    <source>
        <dbReference type="Proteomes" id="UP000636479"/>
    </source>
</evidence>
<proteinExistence type="predicted"/>
<dbReference type="AlphaFoldDB" id="A0A8H6S635"/>
<gene>
    <name evidence="2" type="ORF">MIND_01201100</name>
</gene>
<dbReference type="Proteomes" id="UP000636479">
    <property type="component" value="Unassembled WGS sequence"/>
</dbReference>
<keyword evidence="3" id="KW-1185">Reference proteome</keyword>
<dbReference type="InterPro" id="IPR008928">
    <property type="entry name" value="6-hairpin_glycosidase_sf"/>
</dbReference>
<dbReference type="RefSeq" id="XP_037215446.1">
    <property type="nucleotide sequence ID" value="XM_037368520.1"/>
</dbReference>
<evidence type="ECO:0000313" key="2">
    <source>
        <dbReference type="EMBL" id="KAF7293018.1"/>
    </source>
</evidence>
<dbReference type="OrthoDB" id="5358475at2759"/>
<accession>A0A8H6S635</accession>
<dbReference type="GO" id="GO:0005975">
    <property type="term" value="P:carbohydrate metabolic process"/>
    <property type="evidence" value="ECO:0007669"/>
    <property type="project" value="InterPro"/>
</dbReference>
<name>A0A8H6S635_9AGAR</name>
<sequence length="716" mass="79124">MKILSILHVLALVASAVPASLLPPLFQRINTGSIKPTGWQLNQAKVRHKLTLKSMHVSMILFFEIQADGLAGHLRDFDAYVNGSIWVPGGSIEYSEMHESAPYWFNGMVSLAFQLEDQRLLNQVREFLDWTLDHQGDDGWIGPEPFVANATVPRLVWPRYLVLMGLIQYAEADPTQAPRILDAMHKFLHLANTIWKTNQFGAPSLGFQFNYQYVRWEEVCAPLQDDLTVNPLILEAYKADELIETMKLVRDTGFSWKDNWFQPGIFPQASCTPSYVATCTAESTSRFQTQNLACKVTGSIRAKVSLTLKSEALAFRFTGDPTDKQNTFDRIDMLYKYHGRASGTFGADEHYTGLDPSRGTELCAVVEQIFSLALIYQMFGNNTIADRAEKIAYNALNKALNQIWAKVMDPAPWGDNGPTSNVFGFEPNYPCCTVNHPQGFPKFWSHAFFTQPSSNSIVHVFLGPFSVATALPGHNNVHINVDTLYPFGTALTYTLTATKPFTFKLRVPEWAKNSAQSTIAINKGKPTRLQPDATSLHSIAIAAGQTVLHVSLNAPTEIETRFNGAVAITRGPLNFAVEIAYNTTVTPGLRSAQAVGDVLRLYPNAPPQYVTQFDNHTHDNTLLPTGKWALAIDPSTIQVHDLSSSTNAIPFYAWAPGNSPITMTAAACDIEWGLTHSTASPPPQSPVACLSDDRFSVKLVPFGAAKIRLGEVPVMI</sequence>
<keyword evidence="1" id="KW-0732">Signal</keyword>
<dbReference type="PANTHER" id="PTHR31151">
    <property type="entry name" value="PROLINE-TRNA LIGASE (DUF1680)"/>
    <property type="match status" value="1"/>
</dbReference>
<protein>
    <submittedName>
        <fullName evidence="2">Uncharacterized protein</fullName>
    </submittedName>
</protein>
<dbReference type="PANTHER" id="PTHR31151:SF0">
    <property type="entry name" value="PROLINE-TRNA LIGASE (DUF1680)"/>
    <property type="match status" value="1"/>
</dbReference>
<evidence type="ECO:0000256" key="1">
    <source>
        <dbReference type="SAM" id="SignalP"/>
    </source>
</evidence>
<dbReference type="EMBL" id="JACAZF010000011">
    <property type="protein sequence ID" value="KAF7293018.1"/>
    <property type="molecule type" value="Genomic_DNA"/>
</dbReference>